<name>A0ACB8UP99_9EURO</name>
<sequence>MSQSNTAAAQKPKVAAMAAQQSDNIAHALAGAGGGILSMILTAQVESKRAQSSTIDALRHIIKREGVKGLYAGLESALFGISVTNFVYYYWYEWTRAAFEKAAHKSGRASKKLTTLESMIAGAIAGSATVMITNPIWVVNTRMTARKSDAEESLPGAPAKKPKTTLNTLLTLLREEGPKALFSGVLPALILVINPILQYTFFEQLKNALEKRRKVTPTDAFYLGALGKLLATSITYPYITVKSRMHVAAKDGPKESLNASLKRIIKEEGWSGLYKGIGPKVSQSVLTAAFLFAFKDVLYDTMVAARRRTIRKIGFFRLPAIATRLQDLACSHRVPSTASLTSTISAMDTNFLVSHVNEVRDELWCDKIYKVLQTNSLCEWVSTFHPDKCPCQVYGMFRRGSFNAGGKMVFSDGTAWMVRFPPGGKTSIDYADEKVAMEVTTLSLIREKTTIPVPKVHA</sequence>
<reference evidence="1" key="1">
    <citation type="journal article" date="2022" name="bioRxiv">
        <title>Population genetic analysis of Ophidiomyces ophidiicola, the causative agent of snake fungal disease, indicates recent introductions to the USA.</title>
        <authorList>
            <person name="Ladner J.T."/>
            <person name="Palmer J.M."/>
            <person name="Ettinger C.L."/>
            <person name="Stajich J.E."/>
            <person name="Farrell T.M."/>
            <person name="Glorioso B.M."/>
            <person name="Lawson B."/>
            <person name="Price S.J."/>
            <person name="Stengle A.G."/>
            <person name="Grear D.A."/>
            <person name="Lorch J.M."/>
        </authorList>
    </citation>
    <scope>NUCLEOTIDE SEQUENCE</scope>
    <source>
        <strain evidence="1">NWHC 24266-5</strain>
    </source>
</reference>
<evidence type="ECO:0000313" key="1">
    <source>
        <dbReference type="EMBL" id="KAI2382524.1"/>
    </source>
</evidence>
<accession>A0ACB8UP99</accession>
<protein>
    <submittedName>
        <fullName evidence="1">Uncharacterized protein</fullName>
    </submittedName>
</protein>
<gene>
    <name evidence="1" type="ORF">LOY88_005937</name>
</gene>
<dbReference type="EMBL" id="JALBCA010000119">
    <property type="protein sequence ID" value="KAI2382524.1"/>
    <property type="molecule type" value="Genomic_DNA"/>
</dbReference>
<proteinExistence type="predicted"/>
<comment type="caution">
    <text evidence="1">The sequence shown here is derived from an EMBL/GenBank/DDBJ whole genome shotgun (WGS) entry which is preliminary data.</text>
</comment>
<organism evidence="1">
    <name type="scientific">Ophidiomyces ophidiicola</name>
    <dbReference type="NCBI Taxonomy" id="1387563"/>
    <lineage>
        <taxon>Eukaryota</taxon>
        <taxon>Fungi</taxon>
        <taxon>Dikarya</taxon>
        <taxon>Ascomycota</taxon>
        <taxon>Pezizomycotina</taxon>
        <taxon>Eurotiomycetes</taxon>
        <taxon>Eurotiomycetidae</taxon>
        <taxon>Onygenales</taxon>
        <taxon>Onygenaceae</taxon>
        <taxon>Ophidiomyces</taxon>
    </lineage>
</organism>